<dbReference type="Pfam" id="PF01753">
    <property type="entry name" value="zf-MYND"/>
    <property type="match status" value="1"/>
</dbReference>
<dbReference type="PANTHER" id="PTHR15897:SF2">
    <property type="entry name" value="ANKYRIN REPEAT AND MYND DOMAIN-CONTAINING PROTEIN 1"/>
    <property type="match status" value="1"/>
</dbReference>
<dbReference type="SUPFAM" id="SSF48403">
    <property type="entry name" value="Ankyrin repeat"/>
    <property type="match status" value="2"/>
</dbReference>
<dbReference type="Bgee" id="ENSMGAG00000000743">
    <property type="expression patterns" value="Expressed in testis"/>
</dbReference>
<dbReference type="InterPro" id="IPR002110">
    <property type="entry name" value="Ankyrin_rpt"/>
</dbReference>
<keyword evidence="2 5" id="KW-0863">Zinc-finger</keyword>
<sequence>LQRLHLQLAAEDFVQGWRYVGQFYVSHRHGKGICYCSDGSQIQGMFYLGHVEGYATQEWKDGRTFQIHSHCDIVNLLLDNGADVNKCSDEGLSALSMCFILHYPEESFKGNIAERTLHSYQVCFLLPVDRTRCNRHKLGQRRIHMNIRVHFVVWSCQPLSLVSSTNLLSVRSVPLSVQQKRWETIQLLLRRGADPNVSWVPSHLLFFAVKAADAKAVKLLLEKGAKTDFRGLSPLHIAASIPGEEGVQITEYLLSSALDLDARAEDGNEVYGPDEVSFSLISSPFTSGPPQEYFSSYNGPVPEEGGRSALHIACEREGNSEDARDVIRLLLMHKANPNTLWSGHSPLSLAIASGNDLVMAELLKHGADPNLPLSGAVKSALCAAVSTAYEHQRTTAQRIALVDKLLEAGADILAPVTLQEGKRKAVGTAVDFAYYKYYQDRRIANTPYHMLSASEQEVVQTRQALLEHITAKLRERVTLKEKEWDQEELRRSKKCYFRIIVRNKAKKNNNVLFFDKYLCCRLPIFKYCYQCGRSVGVQLSPCKHCYEVFTCSEACRRKSWNERHSRECSGLLGRFNHHCCVSMVVWVYVIITWACLPLNELFK</sequence>
<reference evidence="7" key="3">
    <citation type="submission" date="2025-09" db="UniProtKB">
        <authorList>
            <consortium name="Ensembl"/>
        </authorList>
    </citation>
    <scope>IDENTIFICATION</scope>
</reference>
<proteinExistence type="predicted"/>
<dbReference type="InterPro" id="IPR002893">
    <property type="entry name" value="Znf_MYND"/>
</dbReference>
<keyword evidence="4" id="KW-0040">ANK repeat</keyword>
<evidence type="ECO:0000313" key="8">
    <source>
        <dbReference type="Proteomes" id="UP000001645"/>
    </source>
</evidence>
<evidence type="ECO:0000256" key="1">
    <source>
        <dbReference type="ARBA" id="ARBA00022723"/>
    </source>
</evidence>
<dbReference type="Ensembl" id="ENSMGAT00000000749.3">
    <property type="protein sequence ID" value="ENSMGAP00000000118.3"/>
    <property type="gene ID" value="ENSMGAG00000000743.3"/>
</dbReference>
<dbReference type="GeneTree" id="ENSGT00460000041630"/>
<reference evidence="7" key="2">
    <citation type="submission" date="2025-08" db="UniProtKB">
        <authorList>
            <consortium name="Ensembl"/>
        </authorList>
    </citation>
    <scope>IDENTIFICATION</scope>
</reference>
<dbReference type="Proteomes" id="UP000001645">
    <property type="component" value="Chromosome 19"/>
</dbReference>
<dbReference type="SMART" id="SM00248">
    <property type="entry name" value="ANK"/>
    <property type="match status" value="7"/>
</dbReference>
<dbReference type="PROSITE" id="PS50088">
    <property type="entry name" value="ANK_REPEAT"/>
    <property type="match status" value="2"/>
</dbReference>
<evidence type="ECO:0000256" key="4">
    <source>
        <dbReference type="PROSITE-ProRule" id="PRU00023"/>
    </source>
</evidence>
<dbReference type="SUPFAM" id="SSF82185">
    <property type="entry name" value="Histone H3 K4-specific methyltransferase SET7/9 N-terminal domain"/>
    <property type="match status" value="1"/>
</dbReference>
<evidence type="ECO:0000256" key="3">
    <source>
        <dbReference type="ARBA" id="ARBA00022833"/>
    </source>
</evidence>
<evidence type="ECO:0000259" key="6">
    <source>
        <dbReference type="PROSITE" id="PS50865"/>
    </source>
</evidence>
<dbReference type="PANTHER" id="PTHR15897">
    <property type="entry name" value="ANKYRIN REPEAT AND MYND DOMAIN PROTEIN 1"/>
    <property type="match status" value="1"/>
</dbReference>
<keyword evidence="3" id="KW-0862">Zinc</keyword>
<dbReference type="InterPro" id="IPR053064">
    <property type="entry name" value="Ankyrin-MYND_domain-protein"/>
</dbReference>
<dbReference type="GO" id="GO:0008270">
    <property type="term" value="F:zinc ion binding"/>
    <property type="evidence" value="ECO:0007669"/>
    <property type="project" value="UniProtKB-KW"/>
</dbReference>
<dbReference type="PROSITE" id="PS50865">
    <property type="entry name" value="ZF_MYND_2"/>
    <property type="match status" value="1"/>
</dbReference>
<dbReference type="Pfam" id="PF12796">
    <property type="entry name" value="Ank_2"/>
    <property type="match status" value="2"/>
</dbReference>
<feature type="repeat" description="ANK" evidence="4">
    <location>
        <begin position="342"/>
        <end position="374"/>
    </location>
</feature>
<dbReference type="Gene3D" id="1.25.40.20">
    <property type="entry name" value="Ankyrin repeat-containing domain"/>
    <property type="match status" value="3"/>
</dbReference>
<keyword evidence="1" id="KW-0479">Metal-binding</keyword>
<dbReference type="PROSITE" id="PS01360">
    <property type="entry name" value="ZF_MYND_1"/>
    <property type="match status" value="1"/>
</dbReference>
<dbReference type="InterPro" id="IPR036770">
    <property type="entry name" value="Ankyrin_rpt-contain_sf"/>
</dbReference>
<feature type="domain" description="MYND-type" evidence="6">
    <location>
        <begin position="528"/>
        <end position="568"/>
    </location>
</feature>
<dbReference type="SUPFAM" id="SSF144232">
    <property type="entry name" value="HIT/MYND zinc finger-like"/>
    <property type="match status" value="1"/>
</dbReference>
<evidence type="ECO:0000256" key="5">
    <source>
        <dbReference type="PROSITE-ProRule" id="PRU00134"/>
    </source>
</evidence>
<dbReference type="InParanoid" id="G1MPZ5"/>
<organism evidence="7 8">
    <name type="scientific">Meleagris gallopavo</name>
    <name type="common">Wild turkey</name>
    <dbReference type="NCBI Taxonomy" id="9103"/>
    <lineage>
        <taxon>Eukaryota</taxon>
        <taxon>Metazoa</taxon>
        <taxon>Chordata</taxon>
        <taxon>Craniata</taxon>
        <taxon>Vertebrata</taxon>
        <taxon>Euteleostomi</taxon>
        <taxon>Archelosauria</taxon>
        <taxon>Archosauria</taxon>
        <taxon>Dinosauria</taxon>
        <taxon>Saurischia</taxon>
        <taxon>Theropoda</taxon>
        <taxon>Coelurosauria</taxon>
        <taxon>Aves</taxon>
        <taxon>Neognathae</taxon>
        <taxon>Galloanserae</taxon>
        <taxon>Galliformes</taxon>
        <taxon>Phasianidae</taxon>
        <taxon>Meleagridinae</taxon>
        <taxon>Meleagris</taxon>
    </lineage>
</organism>
<dbReference type="AlphaFoldDB" id="G1MPZ5"/>
<dbReference type="PROSITE" id="PS50297">
    <property type="entry name" value="ANK_REP_REGION"/>
    <property type="match status" value="1"/>
</dbReference>
<reference evidence="7 8" key="1">
    <citation type="journal article" date="2010" name="PLoS Biol.">
        <title>Multi-platform next-generation sequencing of the domestic turkey (Meleagris gallopavo): genome assembly and analysis.</title>
        <authorList>
            <person name="Dalloul R.A."/>
            <person name="Long J.A."/>
            <person name="Zimin A.V."/>
            <person name="Aslam L."/>
            <person name="Beal K."/>
            <person name="Blomberg L.A."/>
            <person name="Bouffard P."/>
            <person name="Burt D.W."/>
            <person name="Crasta O."/>
            <person name="Crooijmans R.P."/>
            <person name="Cooper K."/>
            <person name="Coulombe R.A."/>
            <person name="De S."/>
            <person name="Delany M.E."/>
            <person name="Dodgson J.B."/>
            <person name="Dong J.J."/>
            <person name="Evans C."/>
            <person name="Frederickson K.M."/>
            <person name="Flicek P."/>
            <person name="Florea L."/>
            <person name="Folkerts O."/>
            <person name="Groenen M.A."/>
            <person name="Harkins T.T."/>
            <person name="Herrero J."/>
            <person name="Hoffmann S."/>
            <person name="Megens H.J."/>
            <person name="Jiang A."/>
            <person name="de Jong P."/>
            <person name="Kaiser P."/>
            <person name="Kim H."/>
            <person name="Kim K.W."/>
            <person name="Kim S."/>
            <person name="Langenberger D."/>
            <person name="Lee M.K."/>
            <person name="Lee T."/>
            <person name="Mane S."/>
            <person name="Marcais G."/>
            <person name="Marz M."/>
            <person name="McElroy A.P."/>
            <person name="Modise T."/>
            <person name="Nefedov M."/>
            <person name="Notredame C."/>
            <person name="Paton I.R."/>
            <person name="Payne W.S."/>
            <person name="Pertea G."/>
            <person name="Prickett D."/>
            <person name="Puiu D."/>
            <person name="Qioa D."/>
            <person name="Raineri E."/>
            <person name="Ruffier M."/>
            <person name="Salzberg S.L."/>
            <person name="Schatz M.C."/>
            <person name="Scheuring C."/>
            <person name="Schmidt C.J."/>
            <person name="Schroeder S."/>
            <person name="Searle S.M."/>
            <person name="Smith E.J."/>
            <person name="Smith J."/>
            <person name="Sonstegard T.S."/>
            <person name="Stadler P.F."/>
            <person name="Tafer H."/>
            <person name="Tu Z.J."/>
            <person name="Van Tassell C.P."/>
            <person name="Vilella A.J."/>
            <person name="Williams K.P."/>
            <person name="Yorke J.A."/>
            <person name="Zhang L."/>
            <person name="Zhang H.B."/>
            <person name="Zhang X."/>
            <person name="Zhang Y."/>
            <person name="Reed K.M."/>
        </authorList>
    </citation>
    <scope>NUCLEOTIDE SEQUENCE [LARGE SCALE GENOMIC DNA]</scope>
</reference>
<feature type="repeat" description="ANK" evidence="4">
    <location>
        <begin position="230"/>
        <end position="265"/>
    </location>
</feature>
<evidence type="ECO:0000313" key="7">
    <source>
        <dbReference type="Ensembl" id="ENSMGAP00000000118.3"/>
    </source>
</evidence>
<keyword evidence="8" id="KW-1185">Reference proteome</keyword>
<name>G1MPZ5_MELGA</name>
<dbReference type="HOGENOM" id="CLU_009689_0_0_1"/>
<accession>G1MPZ5</accession>
<evidence type="ECO:0000256" key="2">
    <source>
        <dbReference type="ARBA" id="ARBA00022771"/>
    </source>
</evidence>
<protein>
    <recommendedName>
        <fullName evidence="6">MYND-type domain-containing protein</fullName>
    </recommendedName>
</protein>